<evidence type="ECO:0000313" key="2">
    <source>
        <dbReference type="Proteomes" id="UP001365846"/>
    </source>
</evidence>
<sequence length="114" mass="12732">MSAKPSTTDPAAERVIGNAQLVTDRAFLEDVIAGRMNLLNPRLCDDYLMPIYSRIAPGSEMEKLFERAAFAYSDAATAAAYRCMARMVCEAARDGTLRELREDFEADDRDDDDE</sequence>
<organism evidence="1 2">
    <name type="scientific">Variovorax ureilyticus</name>
    <dbReference type="NCBI Taxonomy" id="1836198"/>
    <lineage>
        <taxon>Bacteria</taxon>
        <taxon>Pseudomonadati</taxon>
        <taxon>Pseudomonadota</taxon>
        <taxon>Betaproteobacteria</taxon>
        <taxon>Burkholderiales</taxon>
        <taxon>Comamonadaceae</taxon>
        <taxon>Variovorax</taxon>
    </lineage>
</organism>
<dbReference type="EMBL" id="JBBKZU010000004">
    <property type="protein sequence ID" value="MEJ8811836.1"/>
    <property type="molecule type" value="Genomic_DNA"/>
</dbReference>
<comment type="caution">
    <text evidence="1">The sequence shown here is derived from an EMBL/GenBank/DDBJ whole genome shotgun (WGS) entry which is preliminary data.</text>
</comment>
<accession>A0ABU8VE02</accession>
<gene>
    <name evidence="1" type="ORF">WKW77_12215</name>
</gene>
<keyword evidence="2" id="KW-1185">Reference proteome</keyword>
<evidence type="ECO:0000313" key="1">
    <source>
        <dbReference type="EMBL" id="MEJ8811836.1"/>
    </source>
</evidence>
<protein>
    <submittedName>
        <fullName evidence="1">Uncharacterized protein</fullName>
    </submittedName>
</protein>
<dbReference type="Proteomes" id="UP001365846">
    <property type="component" value="Unassembled WGS sequence"/>
</dbReference>
<name>A0ABU8VE02_9BURK</name>
<reference evidence="1 2" key="1">
    <citation type="submission" date="2024-03" db="EMBL/GenBank/DDBJ databases">
        <title>Novel species of the genus Variovorax.</title>
        <authorList>
            <person name="Liu Q."/>
            <person name="Xin Y.-H."/>
        </authorList>
    </citation>
    <scope>NUCLEOTIDE SEQUENCE [LARGE SCALE GENOMIC DNA]</scope>
    <source>
        <strain evidence="1 2">KACC 18899</strain>
    </source>
</reference>
<proteinExistence type="predicted"/>
<dbReference type="RefSeq" id="WP_340357100.1">
    <property type="nucleotide sequence ID" value="NZ_JBBKZU010000004.1"/>
</dbReference>